<evidence type="ECO:0000256" key="1">
    <source>
        <dbReference type="ARBA" id="ARBA00013260"/>
    </source>
</evidence>
<dbReference type="Gene3D" id="3.40.50.1470">
    <property type="entry name" value="Peptidyl-tRNA hydrolase"/>
    <property type="match status" value="1"/>
</dbReference>
<dbReference type="PANTHER" id="PTHR17224:SF1">
    <property type="entry name" value="PEPTIDYL-TRNA HYDROLASE"/>
    <property type="match status" value="1"/>
</dbReference>
<evidence type="ECO:0000313" key="7">
    <source>
        <dbReference type="Proteomes" id="UP001244011"/>
    </source>
</evidence>
<evidence type="ECO:0000256" key="5">
    <source>
        <dbReference type="ARBA" id="ARBA00038063"/>
    </source>
</evidence>
<dbReference type="PROSITE" id="PS01196">
    <property type="entry name" value="PEPT_TRNA_HYDROL_2"/>
    <property type="match status" value="1"/>
</dbReference>
<evidence type="ECO:0000313" key="6">
    <source>
        <dbReference type="EMBL" id="KAK1763210.1"/>
    </source>
</evidence>
<dbReference type="PANTHER" id="PTHR17224">
    <property type="entry name" value="PEPTIDYL-TRNA HYDROLASE"/>
    <property type="match status" value="1"/>
</dbReference>
<keyword evidence="7" id="KW-1185">Reference proteome</keyword>
<evidence type="ECO:0000256" key="4">
    <source>
        <dbReference type="ARBA" id="ARBA00022884"/>
    </source>
</evidence>
<dbReference type="GO" id="GO:0004045">
    <property type="term" value="F:peptidyl-tRNA hydrolase activity"/>
    <property type="evidence" value="ECO:0007669"/>
    <property type="project" value="UniProtKB-EC"/>
</dbReference>
<accession>A0AAJ0BS20</accession>
<comment type="caution">
    <text evidence="6">The sequence shown here is derived from an EMBL/GenBank/DDBJ whole genome shotgun (WGS) entry which is preliminary data.</text>
</comment>
<dbReference type="RefSeq" id="XP_060279423.1">
    <property type="nucleotide sequence ID" value="XM_060422973.1"/>
</dbReference>
<dbReference type="EMBL" id="MU839029">
    <property type="protein sequence ID" value="KAK1763210.1"/>
    <property type="molecule type" value="Genomic_DNA"/>
</dbReference>
<dbReference type="InterPro" id="IPR018171">
    <property type="entry name" value="Pept_tRNA_hydro_CS"/>
</dbReference>
<name>A0AAJ0BS20_9PEZI</name>
<evidence type="ECO:0000256" key="3">
    <source>
        <dbReference type="ARBA" id="ARBA00022801"/>
    </source>
</evidence>
<dbReference type="InterPro" id="IPR001328">
    <property type="entry name" value="Pept_tRNA_hydro"/>
</dbReference>
<evidence type="ECO:0000256" key="2">
    <source>
        <dbReference type="ARBA" id="ARBA00022555"/>
    </source>
</evidence>
<dbReference type="InterPro" id="IPR036416">
    <property type="entry name" value="Pept_tRNA_hydro_sf"/>
</dbReference>
<dbReference type="GO" id="GO:0000049">
    <property type="term" value="F:tRNA binding"/>
    <property type="evidence" value="ECO:0007669"/>
    <property type="project" value="UniProtKB-KW"/>
</dbReference>
<proteinExistence type="inferred from homology"/>
<dbReference type="GeneID" id="85306160"/>
<comment type="similarity">
    <text evidence="5">Belongs to the PTH family.</text>
</comment>
<keyword evidence="4" id="KW-0694">RNA-binding</keyword>
<reference evidence="6" key="1">
    <citation type="submission" date="2023-06" db="EMBL/GenBank/DDBJ databases">
        <title>Genome-scale phylogeny and comparative genomics of the fungal order Sordariales.</title>
        <authorList>
            <consortium name="Lawrence Berkeley National Laboratory"/>
            <person name="Hensen N."/>
            <person name="Bonometti L."/>
            <person name="Westerberg I."/>
            <person name="Brannstrom I.O."/>
            <person name="Guillou S."/>
            <person name="Cros-Aarteil S."/>
            <person name="Calhoun S."/>
            <person name="Haridas S."/>
            <person name="Kuo A."/>
            <person name="Mondo S."/>
            <person name="Pangilinan J."/>
            <person name="Riley R."/>
            <person name="Labutti K."/>
            <person name="Andreopoulos B."/>
            <person name="Lipzen A."/>
            <person name="Chen C."/>
            <person name="Yanf M."/>
            <person name="Daum C."/>
            <person name="Ng V."/>
            <person name="Clum A."/>
            <person name="Steindorff A."/>
            <person name="Ohm R."/>
            <person name="Martin F."/>
            <person name="Silar P."/>
            <person name="Natvig D."/>
            <person name="Lalanne C."/>
            <person name="Gautier V."/>
            <person name="Ament-Velasquez S.L."/>
            <person name="Kruys A."/>
            <person name="Hutchinson M.I."/>
            <person name="Powell A.J."/>
            <person name="Barry K."/>
            <person name="Miller A.N."/>
            <person name="Grigoriev I.V."/>
            <person name="Debuchy R."/>
            <person name="Gladieux P."/>
            <person name="Thoren M.H."/>
            <person name="Johannesson H."/>
        </authorList>
    </citation>
    <scope>NUCLEOTIDE SEQUENCE</scope>
    <source>
        <strain evidence="6">8032-3</strain>
    </source>
</reference>
<dbReference type="Proteomes" id="UP001244011">
    <property type="component" value="Unassembled WGS sequence"/>
</dbReference>
<keyword evidence="3 6" id="KW-0378">Hydrolase</keyword>
<keyword evidence="2" id="KW-0820">tRNA-binding</keyword>
<sequence length="211" mass="23580">MFNPRFLVISLGNPAPYVGTLHSVGHLAVASLQKILSPEQPPFASERHGKKSVLASAGPKYTLLQSPTLMNISGPWVAKAWKEMLANRGLAPADLSLVLVHDDLEEDLGVVKIRQWSRSHRGHNGVKSVNSSLLPKDYNDPRWSRISVGIGRPEGRDRTTVSDYVLREMTKWEKSVIEDKATPAVLDALLELERKWERESEEAGGEEKRQR</sequence>
<dbReference type="AlphaFoldDB" id="A0AAJ0BS20"/>
<dbReference type="EC" id="3.1.1.29" evidence="1"/>
<organism evidence="6 7">
    <name type="scientific">Phialemonium atrogriseum</name>
    <dbReference type="NCBI Taxonomy" id="1093897"/>
    <lineage>
        <taxon>Eukaryota</taxon>
        <taxon>Fungi</taxon>
        <taxon>Dikarya</taxon>
        <taxon>Ascomycota</taxon>
        <taxon>Pezizomycotina</taxon>
        <taxon>Sordariomycetes</taxon>
        <taxon>Sordariomycetidae</taxon>
        <taxon>Cephalothecales</taxon>
        <taxon>Cephalothecaceae</taxon>
        <taxon>Phialemonium</taxon>
    </lineage>
</organism>
<dbReference type="SUPFAM" id="SSF53178">
    <property type="entry name" value="Peptidyl-tRNA hydrolase-like"/>
    <property type="match status" value="1"/>
</dbReference>
<dbReference type="Pfam" id="PF01195">
    <property type="entry name" value="Pept_tRNA_hydro"/>
    <property type="match status" value="1"/>
</dbReference>
<protein>
    <recommendedName>
        <fullName evidence="1">peptidyl-tRNA hydrolase</fullName>
        <ecNumber evidence="1">3.1.1.29</ecNumber>
    </recommendedName>
</protein>
<gene>
    <name evidence="6" type="ORF">QBC33DRAFT_247796</name>
</gene>